<proteinExistence type="predicted"/>
<organism evidence="1 2">
    <name type="scientific">Haloarcula phage HCTV-9</name>
    <dbReference type="NCBI Taxonomy" id="2877984"/>
    <lineage>
        <taxon>Viruses</taxon>
        <taxon>Duplodnaviria</taxon>
        <taxon>Heunggongvirae</taxon>
        <taxon>Uroviricota</taxon>
        <taxon>Caudoviricetes</taxon>
        <taxon>Thumleimavirales</taxon>
        <taxon>Hafunaviridae</taxon>
        <taxon>Haloferacalesvirus</taxon>
        <taxon>Haloferacalesvirus hv5</taxon>
    </lineage>
</organism>
<accession>A0AAE8XTY6</accession>
<reference evidence="1" key="1">
    <citation type="submission" date="2021-05" db="EMBL/GenBank/DDBJ databases">
        <title>Diversity, taxonomy and evolution of archaeal viruses of the class Caudoviricetes.</title>
        <authorList>
            <person name="Liu Y."/>
            <person name="Demina T.A."/>
            <person name="Roux S."/>
            <person name="Aiewsakun P."/>
            <person name="Kazlauskas D."/>
            <person name="Simmonds P."/>
            <person name="Prangishvili D."/>
            <person name="Oksanen H.M."/>
            <person name="Krupovic M."/>
        </authorList>
    </citation>
    <scope>NUCLEOTIDE SEQUENCE</scope>
    <source>
        <strain evidence="1">HCTV-9/18</strain>
    </source>
</reference>
<dbReference type="EMBL" id="MZ334503">
    <property type="protein sequence ID" value="UBF20552.1"/>
    <property type="molecule type" value="Genomic_DNA"/>
</dbReference>
<name>A0AAE8XTY6_9CAUD</name>
<evidence type="ECO:0000313" key="2">
    <source>
        <dbReference type="Proteomes" id="UP000827413"/>
    </source>
</evidence>
<protein>
    <submittedName>
        <fullName evidence="1">Uncharacterized protein</fullName>
    </submittedName>
</protein>
<dbReference type="Proteomes" id="UP000827413">
    <property type="component" value="Segment"/>
</dbReference>
<gene>
    <name evidence="1" type="ORF">HCTV-9_gp111</name>
</gene>
<sequence>MLRVAATTVRLRSGASGSTSYRVTPMAVAEKTPTTDRRIDLSEADLEKKVGDYLHRLRQASVAKFYDDQIEWGSIAIEPTEAHYIVYDVDGFPFNAIDREGQAIEQLVALFDKELEDALNVL</sequence>
<evidence type="ECO:0000313" key="1">
    <source>
        <dbReference type="EMBL" id="UBF20552.1"/>
    </source>
</evidence>